<protein>
    <submittedName>
        <fullName evidence="2">Uncharacterized protein</fullName>
    </submittedName>
</protein>
<dbReference type="EMBL" id="LAZR01029470">
    <property type="protein sequence ID" value="KKL59487.1"/>
    <property type="molecule type" value="Genomic_DNA"/>
</dbReference>
<gene>
    <name evidence="2" type="ORF">LCGC14_2214860</name>
</gene>
<accession>A0A0F9G8B6</accession>
<sequence>MSIIDTIKSGIQGHFNKNREQKELEERLRFETAIQKRQIYEEEFRKNALEVAKSQAKKEAAERSGLQKLRAVNRSSRLQERNVAPGSFFEKMRDFTQKNKANREQNMKRTEEMRNTAKKMQEDRLAEQLRLREARLSRVNERRSQGGLY</sequence>
<dbReference type="AlphaFoldDB" id="A0A0F9G8B6"/>
<comment type="caution">
    <text evidence="2">The sequence shown here is derived from an EMBL/GenBank/DDBJ whole genome shotgun (WGS) entry which is preliminary data.</text>
</comment>
<name>A0A0F9G8B6_9ZZZZ</name>
<feature type="region of interest" description="Disordered" evidence="1">
    <location>
        <begin position="96"/>
        <end position="123"/>
    </location>
</feature>
<evidence type="ECO:0000313" key="2">
    <source>
        <dbReference type="EMBL" id="KKL59487.1"/>
    </source>
</evidence>
<evidence type="ECO:0000256" key="1">
    <source>
        <dbReference type="SAM" id="MobiDB-lite"/>
    </source>
</evidence>
<organism evidence="2">
    <name type="scientific">marine sediment metagenome</name>
    <dbReference type="NCBI Taxonomy" id="412755"/>
    <lineage>
        <taxon>unclassified sequences</taxon>
        <taxon>metagenomes</taxon>
        <taxon>ecological metagenomes</taxon>
    </lineage>
</organism>
<proteinExistence type="predicted"/>
<reference evidence="2" key="1">
    <citation type="journal article" date="2015" name="Nature">
        <title>Complex archaea that bridge the gap between prokaryotes and eukaryotes.</title>
        <authorList>
            <person name="Spang A."/>
            <person name="Saw J.H."/>
            <person name="Jorgensen S.L."/>
            <person name="Zaremba-Niedzwiedzka K."/>
            <person name="Martijn J."/>
            <person name="Lind A.E."/>
            <person name="van Eijk R."/>
            <person name="Schleper C."/>
            <person name="Guy L."/>
            <person name="Ettema T.J."/>
        </authorList>
    </citation>
    <scope>NUCLEOTIDE SEQUENCE</scope>
</reference>